<dbReference type="Proteomes" id="UP000380386">
    <property type="component" value="Unassembled WGS sequence"/>
</dbReference>
<reference evidence="2 3" key="1">
    <citation type="journal article" date="2019" name="Syst. Appl. Microbiol.">
        <title>Polyphasic characterization of two novel Lactobacillus spp. isolated from blown salami packages: Description of Lactobacillus halodurans sp. nov. and Lactobacillus salsicarnum sp. nov.</title>
        <authorList>
            <person name="Schuster J.A."/>
            <person name="Klingl A."/>
            <person name="Vogel R.F."/>
            <person name="Ehrmann M.A."/>
        </authorList>
    </citation>
    <scope>NUCLEOTIDE SEQUENCE [LARGE SCALE GENOMIC DNA]</scope>
    <source>
        <strain evidence="2 3">TMW 1.2118</strain>
    </source>
</reference>
<evidence type="ECO:0000259" key="1">
    <source>
        <dbReference type="Pfam" id="PF07728"/>
    </source>
</evidence>
<protein>
    <recommendedName>
        <fullName evidence="1">ATPase dynein-related AAA domain-containing protein</fullName>
    </recommendedName>
</protein>
<dbReference type="SUPFAM" id="SSF52540">
    <property type="entry name" value="P-loop containing nucleoside triphosphate hydrolases"/>
    <property type="match status" value="1"/>
</dbReference>
<dbReference type="InterPro" id="IPR027417">
    <property type="entry name" value="P-loop_NTPase"/>
</dbReference>
<accession>A0A5P0ZJ94</accession>
<dbReference type="GO" id="GO:0016887">
    <property type="term" value="F:ATP hydrolysis activity"/>
    <property type="evidence" value="ECO:0007669"/>
    <property type="project" value="InterPro"/>
</dbReference>
<feature type="domain" description="ATPase dynein-related AAA" evidence="1">
    <location>
        <begin position="276"/>
        <end position="430"/>
    </location>
</feature>
<dbReference type="Gene3D" id="3.40.50.300">
    <property type="entry name" value="P-loop containing nucleotide triphosphate hydrolases"/>
    <property type="match status" value="1"/>
</dbReference>
<gene>
    <name evidence="2" type="ORF">FHL02_06795</name>
</gene>
<organism evidence="2 3">
    <name type="scientific">Companilactobacillus mishanensis</name>
    <dbReference type="NCBI Taxonomy" id="2486008"/>
    <lineage>
        <taxon>Bacteria</taxon>
        <taxon>Bacillati</taxon>
        <taxon>Bacillota</taxon>
        <taxon>Bacilli</taxon>
        <taxon>Lactobacillales</taxon>
        <taxon>Lactobacillaceae</taxon>
        <taxon>Companilactobacillus</taxon>
    </lineage>
</organism>
<evidence type="ECO:0000313" key="2">
    <source>
        <dbReference type="EMBL" id="MQS52727.1"/>
    </source>
</evidence>
<dbReference type="InterPro" id="IPR011704">
    <property type="entry name" value="ATPase_dyneun-rel_AAA"/>
</dbReference>
<dbReference type="Pfam" id="PF07728">
    <property type="entry name" value="AAA_5"/>
    <property type="match status" value="1"/>
</dbReference>
<dbReference type="AlphaFoldDB" id="A0A5P0ZJ94"/>
<name>A0A5P0ZJ94_9LACO</name>
<sequence length="632" mass="72556">MTKSGKDNETSKFQVLCKFSDDVLDVSKSSKNVFLKLKPISTTPVSFEEKNIKYPNISYTVDSDLHFDEENSDSMVDQIIKFYKDKLFLSEFVLEYQGTKVVVHSVSNTKIIRKNKYFSESSIYDAVPIVGTNIYKGKISGFAKYLKSKNSRFKLDNWSNNDKDFPRQIIFDNGTEYLLFQGITGQTYDEKGYHFEVANELNEIPISYEKFSEYFYSDVNDSSDENIKEFAFLLHDTHAENKFIEYFKTETEKEGLYYNPADLINFHTAMMSQGMVILSGLSGTGKSQLVNSYVKALGVEDNFCFVPVRSSWTDDSDLLGFFDSTKNRFKPGTSHLVDTLIDAVNNPNKLFIVLFDEMNLAKVEHYFSQFLSVLEIKDDSMKQINLYNAKAEDEDPNYPARISVGNNVLFVGTENTDESTFNLSDKVLDRSNVINLHVKPFYEGKSDENKSLKDDDYSKVTSFDDYTSFKNAQILQDRELTQDELKMFWVMHKSINFADPNVGIGWRIINQINDYLTKLPDDSQFNRQNALDAQIVQRVLSKVHGSEDQMNSLLSTDGIEELLNEVSSSDSEDSREDNYFKKAEDDTPLQSAIPLESIIQHYCHGEISDEFPETQAVLDEKRRNLAHYGFTM</sequence>
<comment type="caution">
    <text evidence="2">The sequence shown here is derived from an EMBL/GenBank/DDBJ whole genome shotgun (WGS) entry which is preliminary data.</text>
</comment>
<dbReference type="OrthoDB" id="9781481at2"/>
<dbReference type="EMBL" id="VDFM01000007">
    <property type="protein sequence ID" value="MQS52727.1"/>
    <property type="molecule type" value="Genomic_DNA"/>
</dbReference>
<evidence type="ECO:0000313" key="3">
    <source>
        <dbReference type="Proteomes" id="UP000380386"/>
    </source>
</evidence>
<dbReference type="RefSeq" id="WP_153383273.1">
    <property type="nucleotide sequence ID" value="NZ_VDFM01000007.1"/>
</dbReference>
<proteinExistence type="predicted"/>
<dbReference type="GO" id="GO:0005524">
    <property type="term" value="F:ATP binding"/>
    <property type="evidence" value="ECO:0007669"/>
    <property type="project" value="InterPro"/>
</dbReference>